<dbReference type="SUPFAM" id="SSF52833">
    <property type="entry name" value="Thioredoxin-like"/>
    <property type="match status" value="1"/>
</dbReference>
<dbReference type="GO" id="GO:0046872">
    <property type="term" value="F:metal ion binding"/>
    <property type="evidence" value="ECO:0007669"/>
    <property type="project" value="UniProtKB-KW"/>
</dbReference>
<keyword evidence="4" id="KW-0812">Transmembrane</keyword>
<keyword evidence="4" id="KW-0472">Membrane</keyword>
<evidence type="ECO:0000256" key="4">
    <source>
        <dbReference type="SAM" id="Phobius"/>
    </source>
</evidence>
<dbReference type="KEGG" id="schv:BRCON_0364"/>
<dbReference type="Proteomes" id="UP000262583">
    <property type="component" value="Chromosome"/>
</dbReference>
<dbReference type="InterPro" id="IPR003782">
    <property type="entry name" value="SCO1/SenC"/>
</dbReference>
<dbReference type="EMBL" id="CP030759">
    <property type="protein sequence ID" value="AXA35141.1"/>
    <property type="molecule type" value="Genomic_DNA"/>
</dbReference>
<dbReference type="InterPro" id="IPR036249">
    <property type="entry name" value="Thioredoxin-like_sf"/>
</dbReference>
<dbReference type="Pfam" id="PF02630">
    <property type="entry name" value="SCO1-SenC"/>
    <property type="match status" value="1"/>
</dbReference>
<sequence>MKAQHLKLAVTFWTGWAALFLTNGLWAFGPQSEPQSLTPPTILREVGVEQKIGQSIPLNLEFVDETGTTVSLARYFGKRPVVITPVYFECPMLCTQVLNGLSRTLKVLTLDPTKDFTIVTYSFDPRDTPQLAAAKKANYLQELQRPELGQHWAFLTGSQEAITSLSQALGFRYVWDEKLGQYAHAAAIMVLTPEGKIARYFYGIEYPPRDLRFGLVEASEGRVGSPVDQLLLLCYQYDPMTGKYGWIAMTSVRIGGLLTVLAIAGFIAIMLRKEFKARREANLNQVG</sequence>
<evidence type="ECO:0000256" key="1">
    <source>
        <dbReference type="ARBA" id="ARBA00010996"/>
    </source>
</evidence>
<gene>
    <name evidence="5" type="ORF">BRCON_0364</name>
</gene>
<keyword evidence="2" id="KW-0186">Copper</keyword>
<dbReference type="PANTHER" id="PTHR12151:SF8">
    <property type="entry name" value="THIOREDOXIN DOMAIN-CONTAINING PROTEIN"/>
    <property type="match status" value="1"/>
</dbReference>
<feature type="transmembrane region" description="Helical" evidence="4">
    <location>
        <begin position="244"/>
        <end position="271"/>
    </location>
</feature>
<keyword evidence="4" id="KW-1133">Transmembrane helix</keyword>
<evidence type="ECO:0000313" key="6">
    <source>
        <dbReference type="Proteomes" id="UP000262583"/>
    </source>
</evidence>
<evidence type="ECO:0000313" key="5">
    <source>
        <dbReference type="EMBL" id="AXA35141.1"/>
    </source>
</evidence>
<dbReference type="CDD" id="cd02968">
    <property type="entry name" value="SCO"/>
    <property type="match status" value="1"/>
</dbReference>
<comment type="similarity">
    <text evidence="1">Belongs to the SCO1/2 family.</text>
</comment>
<feature type="binding site" evidence="2">
    <location>
        <position position="90"/>
    </location>
    <ligand>
        <name>Cu cation</name>
        <dbReference type="ChEBI" id="CHEBI:23378"/>
    </ligand>
</feature>
<dbReference type="Gene3D" id="3.40.30.10">
    <property type="entry name" value="Glutaredoxin"/>
    <property type="match status" value="1"/>
</dbReference>
<keyword evidence="3" id="KW-1015">Disulfide bond</keyword>
<feature type="binding site" evidence="2">
    <location>
        <position position="94"/>
    </location>
    <ligand>
        <name>Cu cation</name>
        <dbReference type="ChEBI" id="CHEBI:23378"/>
    </ligand>
</feature>
<organism evidence="5 6">
    <name type="scientific">Sumerlaea chitinivorans</name>
    <dbReference type="NCBI Taxonomy" id="2250252"/>
    <lineage>
        <taxon>Bacteria</taxon>
        <taxon>Candidatus Sumerlaeota</taxon>
        <taxon>Candidatus Sumerlaeia</taxon>
        <taxon>Candidatus Sumerlaeales</taxon>
        <taxon>Candidatus Sumerlaeaceae</taxon>
        <taxon>Candidatus Sumerlaea</taxon>
    </lineage>
</organism>
<keyword evidence="2" id="KW-0479">Metal-binding</keyword>
<proteinExistence type="inferred from homology"/>
<evidence type="ECO:0000256" key="2">
    <source>
        <dbReference type="PIRSR" id="PIRSR603782-1"/>
    </source>
</evidence>
<protein>
    <submittedName>
        <fullName evidence="5">SCO1/SenC family protein</fullName>
    </submittedName>
</protein>
<accession>A0A2Z4Y1R6</accession>
<feature type="disulfide bond" description="Redox-active" evidence="3">
    <location>
        <begin position="90"/>
        <end position="94"/>
    </location>
</feature>
<dbReference type="PANTHER" id="PTHR12151">
    <property type="entry name" value="ELECTRON TRANSPORT PROTIN SCO1/SENC FAMILY MEMBER"/>
    <property type="match status" value="1"/>
</dbReference>
<name>A0A2Z4Y1R6_SUMC1</name>
<evidence type="ECO:0000256" key="3">
    <source>
        <dbReference type="PIRSR" id="PIRSR603782-2"/>
    </source>
</evidence>
<feature type="binding site" evidence="2">
    <location>
        <position position="184"/>
    </location>
    <ligand>
        <name>Cu cation</name>
        <dbReference type="ChEBI" id="CHEBI:23378"/>
    </ligand>
</feature>
<dbReference type="AlphaFoldDB" id="A0A2Z4Y1R6"/>
<reference evidence="5 6" key="1">
    <citation type="submission" date="2018-05" db="EMBL/GenBank/DDBJ databases">
        <title>A metagenomic window into the 2 km-deep terrestrial subsurface aquifer revealed taxonomically and functionally diverse microbial community comprising novel uncultured bacterial lineages.</title>
        <authorList>
            <person name="Kadnikov V.V."/>
            <person name="Mardanov A.V."/>
            <person name="Beletsky A.V."/>
            <person name="Banks D."/>
            <person name="Pimenov N.V."/>
            <person name="Frank Y.A."/>
            <person name="Karnachuk O.V."/>
            <person name="Ravin N.V."/>
        </authorList>
    </citation>
    <scope>NUCLEOTIDE SEQUENCE [LARGE SCALE GENOMIC DNA]</scope>
    <source>
        <strain evidence="5">BY</strain>
    </source>
</reference>